<organism evidence="2 3">
    <name type="scientific">Paenibacillus helianthi</name>
    <dbReference type="NCBI Taxonomy" id="1349432"/>
    <lineage>
        <taxon>Bacteria</taxon>
        <taxon>Bacillati</taxon>
        <taxon>Bacillota</taxon>
        <taxon>Bacilli</taxon>
        <taxon>Bacillales</taxon>
        <taxon>Paenibacillaceae</taxon>
        <taxon>Paenibacillus</taxon>
    </lineage>
</organism>
<accession>A0ABX3EIL0</accession>
<keyword evidence="3" id="KW-1185">Reference proteome</keyword>
<protein>
    <submittedName>
        <fullName evidence="2">Uncharacterized protein</fullName>
    </submittedName>
</protein>
<evidence type="ECO:0000313" key="2">
    <source>
        <dbReference type="EMBL" id="OKP83489.1"/>
    </source>
</evidence>
<evidence type="ECO:0000313" key="3">
    <source>
        <dbReference type="Proteomes" id="UP000186058"/>
    </source>
</evidence>
<dbReference type="Proteomes" id="UP000186058">
    <property type="component" value="Unassembled WGS sequence"/>
</dbReference>
<feature type="region of interest" description="Disordered" evidence="1">
    <location>
        <begin position="42"/>
        <end position="80"/>
    </location>
</feature>
<comment type="caution">
    <text evidence="2">The sequence shown here is derived from an EMBL/GenBank/DDBJ whole genome shotgun (WGS) entry which is preliminary data.</text>
</comment>
<name>A0ABX3EIL0_9BACL</name>
<proteinExistence type="predicted"/>
<sequence>MGGAERPLAVTVWGGAERPLAVNGLGGAERPLAVTQVKCSQSVPAGGKRSPHIAAQEHNPSAHASHPGVQRAGALGVPLG</sequence>
<dbReference type="EMBL" id="LVWI01000059">
    <property type="protein sequence ID" value="OKP83489.1"/>
    <property type="molecule type" value="Genomic_DNA"/>
</dbReference>
<reference evidence="2 3" key="1">
    <citation type="submission" date="2016-03" db="EMBL/GenBank/DDBJ databases">
        <authorList>
            <person name="Sant'Anna F.H."/>
            <person name="Ambrosini A."/>
            <person name="Souza R."/>
            <person name="Bach E."/>
            <person name="Fernandes G."/>
            <person name="Balsanelli E."/>
            <person name="Baura V.A."/>
            <person name="Souza E.M."/>
            <person name="Passaglia L."/>
        </authorList>
    </citation>
    <scope>NUCLEOTIDE SEQUENCE [LARGE SCALE GENOMIC DNA]</scope>
    <source>
        <strain evidence="2 3">P26E</strain>
    </source>
</reference>
<gene>
    <name evidence="2" type="ORF">A3844_21870</name>
</gene>
<evidence type="ECO:0000256" key="1">
    <source>
        <dbReference type="SAM" id="MobiDB-lite"/>
    </source>
</evidence>